<evidence type="ECO:0000256" key="1">
    <source>
        <dbReference type="ARBA" id="ARBA00011063"/>
    </source>
</evidence>
<comment type="similarity">
    <text evidence="1">Belongs to the low molecular weight phosphotyrosine protein phosphatase family.</text>
</comment>
<dbReference type="SMART" id="SM00226">
    <property type="entry name" value="LMWPc"/>
    <property type="match status" value="1"/>
</dbReference>
<proteinExistence type="inferred from homology"/>
<dbReference type="Pfam" id="PF01451">
    <property type="entry name" value="LMWPc"/>
    <property type="match status" value="1"/>
</dbReference>
<evidence type="ECO:0000256" key="2">
    <source>
        <dbReference type="ARBA" id="ARBA00022801"/>
    </source>
</evidence>
<sequence length="168" mass="19206">MGRKSRKKKEKRQEKLIVFICTANICRSPMAEKLFEDALAKSSTRKKFRVFSAGLVAVDGDKASENSCEALKEIGLDLTDHRSSAATRTTLQNASAIFCMTESHRALMNMYFELPENAPIYLMREFVETADDKELPDPFGHELNVYRQCRDKMIEALPPILEWVEKNL</sequence>
<reference evidence="5" key="1">
    <citation type="journal article" date="2008" name="ISME J.">
        <title>Genomic patterns of recombination, clonal divergence and environment in marine microbial populations.</title>
        <authorList>
            <person name="Konstantinidis K.T."/>
            <person name="Delong E.F."/>
        </authorList>
    </citation>
    <scope>NUCLEOTIDE SEQUENCE</scope>
</reference>
<dbReference type="SUPFAM" id="SSF52788">
    <property type="entry name" value="Phosphotyrosine protein phosphatases I"/>
    <property type="match status" value="1"/>
</dbReference>
<dbReference type="InterPro" id="IPR017867">
    <property type="entry name" value="Tyr_phospatase_low_mol_wt"/>
</dbReference>
<accession>B3T7B8</accession>
<feature type="domain" description="Phosphotyrosine protein phosphatase I" evidence="4">
    <location>
        <begin position="15"/>
        <end position="163"/>
    </location>
</feature>
<protein>
    <submittedName>
        <fullName evidence="5">Putative Low molecular weight phosphotyrosine protein phosphatase</fullName>
    </submittedName>
</protein>
<dbReference type="InterPro" id="IPR050438">
    <property type="entry name" value="LMW_PTPase"/>
</dbReference>
<keyword evidence="2" id="KW-0378">Hydrolase</keyword>
<keyword evidence="3" id="KW-0904">Protein phosphatase</keyword>
<dbReference type="InterPro" id="IPR036196">
    <property type="entry name" value="Ptyr_pPase_sf"/>
</dbReference>
<name>B3T7B8_9ZZZZ</name>
<dbReference type="GO" id="GO:0004725">
    <property type="term" value="F:protein tyrosine phosphatase activity"/>
    <property type="evidence" value="ECO:0007669"/>
    <property type="project" value="InterPro"/>
</dbReference>
<dbReference type="EMBL" id="EU016629">
    <property type="protein sequence ID" value="ABZ08477.1"/>
    <property type="molecule type" value="Genomic_DNA"/>
</dbReference>
<organism evidence="5">
    <name type="scientific">uncultured marine microorganism HF4000_APKG3D20</name>
    <dbReference type="NCBI Taxonomy" id="455549"/>
    <lineage>
        <taxon>unclassified sequences</taxon>
        <taxon>environmental samples</taxon>
    </lineage>
</organism>
<dbReference type="PANTHER" id="PTHR11717">
    <property type="entry name" value="LOW MOLECULAR WEIGHT PROTEIN TYROSINE PHOSPHATASE"/>
    <property type="match status" value="1"/>
</dbReference>
<gene>
    <name evidence="5" type="ORF">ALOHA_HF4000APKG3D20ctg1g25</name>
</gene>
<evidence type="ECO:0000259" key="4">
    <source>
        <dbReference type="SMART" id="SM00226"/>
    </source>
</evidence>
<dbReference type="PANTHER" id="PTHR11717:SF31">
    <property type="entry name" value="LOW MOLECULAR WEIGHT PROTEIN-TYROSINE-PHOSPHATASE ETP-RELATED"/>
    <property type="match status" value="1"/>
</dbReference>
<dbReference type="PRINTS" id="PR00719">
    <property type="entry name" value="LMWPTPASE"/>
</dbReference>
<evidence type="ECO:0000313" key="5">
    <source>
        <dbReference type="EMBL" id="ABZ08477.1"/>
    </source>
</evidence>
<evidence type="ECO:0000256" key="3">
    <source>
        <dbReference type="ARBA" id="ARBA00022912"/>
    </source>
</evidence>
<dbReference type="AlphaFoldDB" id="B3T7B8"/>
<dbReference type="InterPro" id="IPR023485">
    <property type="entry name" value="Ptyr_pPase"/>
</dbReference>
<dbReference type="Gene3D" id="3.40.50.2300">
    <property type="match status" value="1"/>
</dbReference>